<feature type="transmembrane region" description="Helical" evidence="14">
    <location>
        <begin position="218"/>
        <end position="242"/>
    </location>
</feature>
<dbReference type="InterPro" id="IPR006667">
    <property type="entry name" value="SLC41_membr_dom"/>
</dbReference>
<dbReference type="InterPro" id="IPR036739">
    <property type="entry name" value="SLC41_membr_dom_sf"/>
</dbReference>
<dbReference type="SUPFAM" id="SSF48350">
    <property type="entry name" value="GTPase activation domain, GAP"/>
    <property type="match status" value="1"/>
</dbReference>
<feature type="region of interest" description="Disordered" evidence="13">
    <location>
        <begin position="1"/>
        <end position="52"/>
    </location>
</feature>
<dbReference type="FunFam" id="1.10.357.20:FF:000002">
    <property type="entry name" value="Solute carrier family 41, member 2"/>
    <property type="match status" value="1"/>
</dbReference>
<dbReference type="CDD" id="cd11955">
    <property type="entry name" value="SH3_srGAP1-3"/>
    <property type="match status" value="1"/>
</dbReference>
<keyword evidence="4" id="KW-0813">Transport</keyword>
<reference evidence="17 18" key="1">
    <citation type="submission" date="2019-01" db="EMBL/GenBank/DDBJ databases">
        <title>Genome Assembly of Collichthys lucidus.</title>
        <authorList>
            <person name="Cai M."/>
            <person name="Xiao S."/>
        </authorList>
    </citation>
    <scope>NUCLEOTIDE SEQUENCE [LARGE SCALE GENOMIC DNA]</scope>
    <source>
        <strain evidence="17">JT15FE1705JMU</strain>
        <tissue evidence="17">Muscle</tissue>
    </source>
</reference>
<comment type="subcellular location">
    <subcellularLocation>
        <location evidence="1">Membrane</location>
        <topology evidence="1">Multi-pass membrane protein</topology>
    </subcellularLocation>
</comment>
<dbReference type="Pfam" id="PF00620">
    <property type="entry name" value="RhoGAP"/>
    <property type="match status" value="1"/>
</dbReference>
<evidence type="ECO:0000256" key="4">
    <source>
        <dbReference type="ARBA" id="ARBA00022448"/>
    </source>
</evidence>
<feature type="compositionally biased region" description="Polar residues" evidence="13">
    <location>
        <begin position="772"/>
        <end position="781"/>
    </location>
</feature>
<dbReference type="PROSITE" id="PS50238">
    <property type="entry name" value="RHOGAP"/>
    <property type="match status" value="1"/>
</dbReference>
<evidence type="ECO:0000256" key="3">
    <source>
        <dbReference type="ARBA" id="ARBA00022443"/>
    </source>
</evidence>
<dbReference type="Gene3D" id="2.30.30.40">
    <property type="entry name" value="SH3 Domains"/>
    <property type="match status" value="1"/>
</dbReference>
<feature type="transmembrane region" description="Helical" evidence="14">
    <location>
        <begin position="572"/>
        <end position="592"/>
    </location>
</feature>
<keyword evidence="8" id="KW-0460">Magnesium</keyword>
<evidence type="ECO:0000259" key="15">
    <source>
        <dbReference type="PROSITE" id="PS50002"/>
    </source>
</evidence>
<feature type="compositionally biased region" description="Basic and acidic residues" evidence="13">
    <location>
        <begin position="890"/>
        <end position="899"/>
    </location>
</feature>
<evidence type="ECO:0000256" key="9">
    <source>
        <dbReference type="ARBA" id="ARBA00022989"/>
    </source>
</evidence>
<evidence type="ECO:0000256" key="7">
    <source>
        <dbReference type="ARBA" id="ARBA00022692"/>
    </source>
</evidence>
<evidence type="ECO:0000256" key="13">
    <source>
        <dbReference type="SAM" id="MobiDB-lite"/>
    </source>
</evidence>
<dbReference type="SMART" id="SM00324">
    <property type="entry name" value="RhoGAP"/>
    <property type="match status" value="1"/>
</dbReference>
<sequence length="1068" mass="117205">MMVSGSQDEQLPRSGSVGRGANQQNRPNPSVLYHSGNPHLSSNGNISPVNTSLNYEPQEYTETDFLLPNKLYSRSRLSESMREKDVDDSGAPAETICSMLVQILVPFLLAGFGTVSAGMLLEVVQVNAGKLNSTREKWMLIVGNLALKQLQATVLGLLASLMATVLGWMAEGKMPLHHLVLLCSTSVSTAFMASLLQGIIMVVVIIGSKRLGINPDNVATPMAASFGDLITLALLACFSQWFYSIIDLYTYVLYLVDLFFLCLIPLWVVIASKHPASHMLLRTGWEPIVTAMVISSIGGLILDKTVSDPNLAGIIVYAPVITGIGGNLVSIQSSRISTNLHLYYLPGEVPEDRKSCYNPCRTFLGSGANHRSAQILLLLVMPGQLVFIHIIHLMKGGHTLPSPLFTVAFLSASLIQVFSLLCIADCMVHCLWRRGKDPDSYSIPYLTALGDLLGTALLSLAFLMLWCIGDSGSLQHQGIFRVSGSQLEVNDIKNSFERGNDPLTDDENNHDINSVAGVLKLYFRGLENPLFPKERFNDLLACIRIENLYERALYIRKILLTIPRSVLIVMRYLFAFLNHLFVAFLMPIFLFLPPSIHPPPLSLSQYSDENMMDPYNLAICFGPTLMPTPDSQDQVSCQAHVNEIIKTIIIHHETIFPDAKELDGPIYEKCMAGGDYCESPYSEHGALEEVENEAGTETHTSEDEGEPIEAIAKFDYVGRSSRELSFKKGASLLLYQRASEDWWEGRHNGIDGLVPHQYIVVQDIDDNFSDTLSQKADSEASSGHAGEDKCSGKDIGSPTDTRISEAYITSRHKKRSEPPSRRPPARPSDVHCMVHPSQHGHGGHGGTPEMGSPVLGHFSPRDMLRSRNHMPMDSPERRRRTGHGSLTNISRHESLKKMESPPIRRSTSSGQYTGFTDAHHHHGGKPLDPETIAQDIEETMNTALNELRELERQSSAKHAPDVVLDTLEQRQTSGSSGGGGPTPASSSESLSPIHGVMLRSTANTEPPIRRSTSSSSDTMSTFKPVVAPRMGVQLKPPALRPKPMVLPKSSQASQPPAAQDPLDKSCTM</sequence>
<feature type="transmembrane region" description="Helical" evidence="14">
    <location>
        <begin position="314"/>
        <end position="331"/>
    </location>
</feature>
<dbReference type="Pfam" id="PF00018">
    <property type="entry name" value="SH3_1"/>
    <property type="match status" value="1"/>
</dbReference>
<evidence type="ECO:0000256" key="6">
    <source>
        <dbReference type="ARBA" id="ARBA00022553"/>
    </source>
</evidence>
<proteinExistence type="inferred from homology"/>
<feature type="transmembrane region" description="Helical" evidence="14">
    <location>
        <begin position="248"/>
        <end position="271"/>
    </location>
</feature>
<keyword evidence="7 14" id="KW-0812">Transmembrane</keyword>
<keyword evidence="9 14" id="KW-1133">Transmembrane helix</keyword>
<dbReference type="InterPro" id="IPR051627">
    <property type="entry name" value="SLIT-ROBO_RhoGAP"/>
</dbReference>
<dbReference type="SUPFAM" id="SSF50044">
    <property type="entry name" value="SH3-domain"/>
    <property type="match status" value="1"/>
</dbReference>
<keyword evidence="10" id="KW-0175">Coiled coil</keyword>
<organism evidence="17 18">
    <name type="scientific">Collichthys lucidus</name>
    <name type="common">Big head croaker</name>
    <name type="synonym">Sciaena lucida</name>
    <dbReference type="NCBI Taxonomy" id="240159"/>
    <lineage>
        <taxon>Eukaryota</taxon>
        <taxon>Metazoa</taxon>
        <taxon>Chordata</taxon>
        <taxon>Craniata</taxon>
        <taxon>Vertebrata</taxon>
        <taxon>Euteleostomi</taxon>
        <taxon>Actinopterygii</taxon>
        <taxon>Neopterygii</taxon>
        <taxon>Teleostei</taxon>
        <taxon>Neoteleostei</taxon>
        <taxon>Acanthomorphata</taxon>
        <taxon>Eupercaria</taxon>
        <taxon>Sciaenidae</taxon>
        <taxon>Collichthys</taxon>
    </lineage>
</organism>
<evidence type="ECO:0000256" key="11">
    <source>
        <dbReference type="ARBA" id="ARBA00023136"/>
    </source>
</evidence>
<dbReference type="GO" id="GO:0005096">
    <property type="term" value="F:GTPase activator activity"/>
    <property type="evidence" value="ECO:0007669"/>
    <property type="project" value="UniProtKB-KW"/>
</dbReference>
<feature type="transmembrane region" description="Helical" evidence="14">
    <location>
        <begin position="103"/>
        <end position="124"/>
    </location>
</feature>
<feature type="domain" description="Rho-GAP" evidence="16">
    <location>
        <begin position="447"/>
        <end position="656"/>
    </location>
</feature>
<evidence type="ECO:0000256" key="10">
    <source>
        <dbReference type="ARBA" id="ARBA00023054"/>
    </source>
</evidence>
<dbReference type="STRING" id="240159.A0A4U5UFB8"/>
<evidence type="ECO:0000256" key="1">
    <source>
        <dbReference type="ARBA" id="ARBA00004141"/>
    </source>
</evidence>
<dbReference type="Proteomes" id="UP000298787">
    <property type="component" value="Chromosome 7"/>
</dbReference>
<feature type="transmembrane region" description="Helical" evidence="14">
    <location>
        <begin position="375"/>
        <end position="394"/>
    </location>
</feature>
<dbReference type="EMBL" id="CM014084">
    <property type="protein sequence ID" value="TKS73179.1"/>
    <property type="molecule type" value="Genomic_DNA"/>
</dbReference>
<feature type="region of interest" description="Disordered" evidence="13">
    <location>
        <begin position="772"/>
        <end position="929"/>
    </location>
</feature>
<accession>A0A4U5UFB8</accession>
<gene>
    <name evidence="17" type="ORF">D9C73_007257</name>
</gene>
<keyword evidence="11 14" id="KW-0472">Membrane</keyword>
<dbReference type="SUPFAM" id="SSF161093">
    <property type="entry name" value="MgtE membrane domain-like"/>
    <property type="match status" value="2"/>
</dbReference>
<keyword evidence="5" id="KW-0343">GTPase activation</keyword>
<feature type="compositionally biased region" description="Polar residues" evidence="13">
    <location>
        <begin position="38"/>
        <end position="52"/>
    </location>
</feature>
<feature type="compositionally biased region" description="Low complexity" evidence="13">
    <location>
        <begin position="1011"/>
        <end position="1021"/>
    </location>
</feature>
<keyword evidence="6" id="KW-0597">Phosphoprotein</keyword>
<evidence type="ECO:0000313" key="17">
    <source>
        <dbReference type="EMBL" id="TKS73179.1"/>
    </source>
</evidence>
<dbReference type="Gene3D" id="1.10.555.10">
    <property type="entry name" value="Rho GTPase activation protein"/>
    <property type="match status" value="1"/>
</dbReference>
<keyword evidence="18" id="KW-1185">Reference proteome</keyword>
<feature type="transmembrane region" description="Helical" evidence="14">
    <location>
        <begin position="176"/>
        <end position="206"/>
    </location>
</feature>
<dbReference type="InterPro" id="IPR000198">
    <property type="entry name" value="RhoGAP_dom"/>
</dbReference>
<evidence type="ECO:0000256" key="2">
    <source>
        <dbReference type="ARBA" id="ARBA00009749"/>
    </source>
</evidence>
<evidence type="ECO:0000313" key="18">
    <source>
        <dbReference type="Proteomes" id="UP000298787"/>
    </source>
</evidence>
<dbReference type="InterPro" id="IPR001452">
    <property type="entry name" value="SH3_domain"/>
</dbReference>
<evidence type="ECO:0000256" key="14">
    <source>
        <dbReference type="SAM" id="Phobius"/>
    </source>
</evidence>
<dbReference type="FunFam" id="2.30.30.40:FF:000005">
    <property type="entry name" value="SLIT-ROBO Rho GTPase-activating protein 1 isoform 2"/>
    <property type="match status" value="1"/>
</dbReference>
<dbReference type="AlphaFoldDB" id="A0A4U5UFB8"/>
<comment type="similarity">
    <text evidence="2">Belongs to the SLC41A transporter family.</text>
</comment>
<evidence type="ECO:0000256" key="8">
    <source>
        <dbReference type="ARBA" id="ARBA00022842"/>
    </source>
</evidence>
<dbReference type="Gene3D" id="1.10.357.20">
    <property type="entry name" value="SLC41 divalent cation transporters, integral membrane domain"/>
    <property type="match status" value="2"/>
</dbReference>
<dbReference type="InterPro" id="IPR008936">
    <property type="entry name" value="Rho_GTPase_activation_prot"/>
</dbReference>
<dbReference type="GO" id="GO:0008324">
    <property type="term" value="F:monoatomic cation transmembrane transporter activity"/>
    <property type="evidence" value="ECO:0007669"/>
    <property type="project" value="InterPro"/>
</dbReference>
<dbReference type="SMART" id="SM00326">
    <property type="entry name" value="SH3"/>
    <property type="match status" value="1"/>
</dbReference>
<feature type="domain" description="SH3" evidence="15">
    <location>
        <begin position="705"/>
        <end position="764"/>
    </location>
</feature>
<feature type="compositionally biased region" description="Polar residues" evidence="13">
    <location>
        <begin position="905"/>
        <end position="914"/>
    </location>
</feature>
<keyword evidence="3 12" id="KW-0728">SH3 domain</keyword>
<evidence type="ECO:0000256" key="5">
    <source>
        <dbReference type="ARBA" id="ARBA00022468"/>
    </source>
</evidence>
<dbReference type="InterPro" id="IPR035648">
    <property type="entry name" value="srGAP1/2/3_SH3"/>
</dbReference>
<protein>
    <submittedName>
        <fullName evidence="17">SLIT-ROBO Rho GTPase-activating protein 1</fullName>
    </submittedName>
</protein>
<dbReference type="InterPro" id="IPR036028">
    <property type="entry name" value="SH3-like_dom_sf"/>
</dbReference>
<feature type="transmembrane region" description="Helical" evidence="14">
    <location>
        <begin position="283"/>
        <end position="302"/>
    </location>
</feature>
<dbReference type="GO" id="GO:0007165">
    <property type="term" value="P:signal transduction"/>
    <property type="evidence" value="ECO:0007669"/>
    <property type="project" value="InterPro"/>
</dbReference>
<evidence type="ECO:0000259" key="16">
    <source>
        <dbReference type="PROSITE" id="PS50238"/>
    </source>
</evidence>
<feature type="transmembrane region" description="Helical" evidence="14">
    <location>
        <begin position="406"/>
        <end position="431"/>
    </location>
</feature>
<dbReference type="PANTHER" id="PTHR14166">
    <property type="entry name" value="SLIT-ROBO RHO GTPASE ACTIVATING PROTEIN"/>
    <property type="match status" value="1"/>
</dbReference>
<feature type="transmembrane region" description="Helical" evidence="14">
    <location>
        <begin position="145"/>
        <end position="170"/>
    </location>
</feature>
<dbReference type="Pfam" id="PF01769">
    <property type="entry name" value="MgtE"/>
    <property type="match status" value="2"/>
</dbReference>
<name>A0A4U5UFB8_COLLU</name>
<feature type="region of interest" description="Disordered" evidence="13">
    <location>
        <begin position="970"/>
        <end position="1068"/>
    </location>
</feature>
<dbReference type="GO" id="GO:0016020">
    <property type="term" value="C:membrane"/>
    <property type="evidence" value="ECO:0007669"/>
    <property type="project" value="UniProtKB-SubCell"/>
</dbReference>
<dbReference type="PROSITE" id="PS50002">
    <property type="entry name" value="SH3"/>
    <property type="match status" value="1"/>
</dbReference>
<evidence type="ECO:0000256" key="12">
    <source>
        <dbReference type="PROSITE-ProRule" id="PRU00192"/>
    </source>
</evidence>